<dbReference type="EMBL" id="UYYB01017023">
    <property type="protein sequence ID" value="VDM70651.1"/>
    <property type="molecule type" value="Genomic_DNA"/>
</dbReference>
<sequence length="133" mass="15441">MRFDEWDEGKKKKTFEPHLFQVSDESGKLVVEEIANFTQESLDGDDVMILDALNQIYVWVGAGANPKEKEGAQNTAKKYLKQGALPRHKNTTIETIFQGKETPTFKKFFPKWDDKLFETDARSVEKMRKLLFH</sequence>
<name>A0A3P7IBL3_STRVU</name>
<reference evidence="6 7" key="1">
    <citation type="submission" date="2018-11" db="EMBL/GenBank/DDBJ databases">
        <authorList>
            <consortium name="Pathogen Informatics"/>
        </authorList>
    </citation>
    <scope>NUCLEOTIDE SEQUENCE [LARGE SCALE GENOMIC DNA]</scope>
</reference>
<evidence type="ECO:0000259" key="5">
    <source>
        <dbReference type="Pfam" id="PF00626"/>
    </source>
</evidence>
<dbReference type="GO" id="GO:0008154">
    <property type="term" value="P:actin polymerization or depolymerization"/>
    <property type="evidence" value="ECO:0007669"/>
    <property type="project" value="TreeGrafter"/>
</dbReference>
<keyword evidence="2" id="KW-0117">Actin capping</keyword>
<accession>A0A3P7IBL3</accession>
<evidence type="ECO:0000256" key="4">
    <source>
        <dbReference type="ARBA" id="ARBA00023203"/>
    </source>
</evidence>
<dbReference type="SUPFAM" id="SSF55753">
    <property type="entry name" value="Actin depolymerizing proteins"/>
    <property type="match status" value="1"/>
</dbReference>
<proteinExistence type="inferred from homology"/>
<dbReference type="GO" id="GO:0015629">
    <property type="term" value="C:actin cytoskeleton"/>
    <property type="evidence" value="ECO:0007669"/>
    <property type="project" value="TreeGrafter"/>
</dbReference>
<keyword evidence="7" id="KW-1185">Reference proteome</keyword>
<keyword evidence="3" id="KW-0677">Repeat</keyword>
<protein>
    <recommendedName>
        <fullName evidence="5">Gelsolin-like domain-containing protein</fullName>
    </recommendedName>
</protein>
<dbReference type="AlphaFoldDB" id="A0A3P7IBL3"/>
<comment type="similarity">
    <text evidence="1">Belongs to the villin/gelsolin family.</text>
</comment>
<dbReference type="InterPro" id="IPR029006">
    <property type="entry name" value="ADF-H/Gelsolin-like_dom_sf"/>
</dbReference>
<dbReference type="OrthoDB" id="6375767at2759"/>
<gene>
    <name evidence="6" type="ORF">SVUK_LOCUS5649</name>
</gene>
<evidence type="ECO:0000256" key="1">
    <source>
        <dbReference type="ARBA" id="ARBA00008418"/>
    </source>
</evidence>
<dbReference type="GO" id="GO:0051015">
    <property type="term" value="F:actin filament binding"/>
    <property type="evidence" value="ECO:0007669"/>
    <property type="project" value="InterPro"/>
</dbReference>
<organism evidence="6 7">
    <name type="scientific">Strongylus vulgaris</name>
    <name type="common">Blood worm</name>
    <dbReference type="NCBI Taxonomy" id="40348"/>
    <lineage>
        <taxon>Eukaryota</taxon>
        <taxon>Metazoa</taxon>
        <taxon>Ecdysozoa</taxon>
        <taxon>Nematoda</taxon>
        <taxon>Chromadorea</taxon>
        <taxon>Rhabditida</taxon>
        <taxon>Rhabditina</taxon>
        <taxon>Rhabditomorpha</taxon>
        <taxon>Strongyloidea</taxon>
        <taxon>Strongylidae</taxon>
        <taxon>Strongylus</taxon>
    </lineage>
</organism>
<dbReference type="GO" id="GO:0005737">
    <property type="term" value="C:cytoplasm"/>
    <property type="evidence" value="ECO:0007669"/>
    <property type="project" value="TreeGrafter"/>
</dbReference>
<dbReference type="PANTHER" id="PTHR11977:SF51">
    <property type="entry name" value="PROTEIN FLIGHTLESS-1 HOMOLOG"/>
    <property type="match status" value="1"/>
</dbReference>
<keyword evidence="4" id="KW-0009">Actin-binding</keyword>
<dbReference type="Proteomes" id="UP000270094">
    <property type="component" value="Unassembled WGS sequence"/>
</dbReference>
<dbReference type="InterPro" id="IPR007123">
    <property type="entry name" value="Gelsolin-like_dom"/>
</dbReference>
<dbReference type="PANTHER" id="PTHR11977">
    <property type="entry name" value="VILLIN"/>
    <property type="match status" value="1"/>
</dbReference>
<evidence type="ECO:0000256" key="3">
    <source>
        <dbReference type="ARBA" id="ARBA00022737"/>
    </source>
</evidence>
<evidence type="ECO:0000313" key="7">
    <source>
        <dbReference type="Proteomes" id="UP000270094"/>
    </source>
</evidence>
<dbReference type="Pfam" id="PF00626">
    <property type="entry name" value="Gelsolin"/>
    <property type="match status" value="1"/>
</dbReference>
<dbReference type="CDD" id="cd11291">
    <property type="entry name" value="gelsolin_S6_like"/>
    <property type="match status" value="1"/>
</dbReference>
<dbReference type="InterPro" id="IPR007122">
    <property type="entry name" value="Villin/Gelsolin"/>
</dbReference>
<feature type="domain" description="Gelsolin-like" evidence="5">
    <location>
        <begin position="30"/>
        <end position="105"/>
    </location>
</feature>
<dbReference type="SMART" id="SM00262">
    <property type="entry name" value="GEL"/>
    <property type="match status" value="1"/>
</dbReference>
<dbReference type="PRINTS" id="PR00597">
    <property type="entry name" value="GELSOLIN"/>
</dbReference>
<dbReference type="Gene3D" id="3.40.20.10">
    <property type="entry name" value="Severin"/>
    <property type="match status" value="1"/>
</dbReference>
<dbReference type="GO" id="GO:0051693">
    <property type="term" value="P:actin filament capping"/>
    <property type="evidence" value="ECO:0007669"/>
    <property type="project" value="UniProtKB-KW"/>
</dbReference>
<evidence type="ECO:0000256" key="2">
    <source>
        <dbReference type="ARBA" id="ARBA00022467"/>
    </source>
</evidence>
<evidence type="ECO:0000313" key="6">
    <source>
        <dbReference type="EMBL" id="VDM70651.1"/>
    </source>
</evidence>
<dbReference type="FunFam" id="3.40.20.10:FF:000005">
    <property type="entry name" value="Gelsolin"/>
    <property type="match status" value="1"/>
</dbReference>